<reference evidence="3 4" key="1">
    <citation type="submission" date="2021-03" db="EMBL/GenBank/DDBJ databases">
        <title>Genomic Encyclopedia of Type Strains, Phase IV (KMG-IV): sequencing the most valuable type-strain genomes for metagenomic binning, comparative biology and taxonomic classification.</title>
        <authorList>
            <person name="Goeker M."/>
        </authorList>
    </citation>
    <scope>NUCLEOTIDE SEQUENCE [LARGE SCALE GENOMIC DNA]</scope>
    <source>
        <strain evidence="3 4">DSM 26675</strain>
    </source>
</reference>
<protein>
    <submittedName>
        <fullName evidence="3">Regulatory protein YycH of two-component signal transduction system YycFG</fullName>
    </submittedName>
</protein>
<evidence type="ECO:0000313" key="4">
    <source>
        <dbReference type="Proteomes" id="UP001519293"/>
    </source>
</evidence>
<name>A0ABS4RID7_9BACI</name>
<dbReference type="RefSeq" id="WP_066398814.1">
    <property type="nucleotide sequence ID" value="NZ_JAGIKZ010000024.1"/>
</dbReference>
<comment type="caution">
    <text evidence="3">The sequence shown here is derived from an EMBL/GenBank/DDBJ whole genome shotgun (WGS) entry which is preliminary data.</text>
</comment>
<dbReference type="Gene3D" id="3.10.450.310">
    <property type="match status" value="1"/>
</dbReference>
<accession>A0ABS4RID7</accession>
<gene>
    <name evidence="3" type="ORF">J2Z40_003233</name>
</gene>
<dbReference type="CDD" id="cd15787">
    <property type="entry name" value="YycH_N"/>
    <property type="match status" value="1"/>
</dbReference>
<keyword evidence="4" id="KW-1185">Reference proteome</keyword>
<feature type="domain" description="Regulatory protein YycH" evidence="2">
    <location>
        <begin position="4"/>
        <end position="443"/>
    </location>
</feature>
<dbReference type="InterPro" id="IPR042274">
    <property type="entry name" value="YycH/YycI_2"/>
</dbReference>
<dbReference type="Gene3D" id="3.30.310.160">
    <property type="entry name" value="YycH protein, domain 2"/>
    <property type="match status" value="1"/>
</dbReference>
<keyword evidence="1" id="KW-1133">Transmembrane helix</keyword>
<dbReference type="Proteomes" id="UP001519293">
    <property type="component" value="Unassembled WGS sequence"/>
</dbReference>
<keyword evidence="1" id="KW-0812">Transmembrane</keyword>
<dbReference type="Pfam" id="PF07435">
    <property type="entry name" value="YycH"/>
    <property type="match status" value="1"/>
</dbReference>
<evidence type="ECO:0000313" key="3">
    <source>
        <dbReference type="EMBL" id="MBP2242656.1"/>
    </source>
</evidence>
<organism evidence="3 4">
    <name type="scientific">Cytobacillus eiseniae</name>
    <dbReference type="NCBI Taxonomy" id="762947"/>
    <lineage>
        <taxon>Bacteria</taxon>
        <taxon>Bacillati</taxon>
        <taxon>Bacillota</taxon>
        <taxon>Bacilli</taxon>
        <taxon>Bacillales</taxon>
        <taxon>Bacillaceae</taxon>
        <taxon>Cytobacillus</taxon>
    </lineage>
</organism>
<dbReference type="EMBL" id="JAGIKZ010000024">
    <property type="protein sequence ID" value="MBP2242656.1"/>
    <property type="molecule type" value="Genomic_DNA"/>
</dbReference>
<keyword evidence="1" id="KW-0472">Membrane</keyword>
<evidence type="ECO:0000259" key="2">
    <source>
        <dbReference type="Pfam" id="PF07435"/>
    </source>
</evidence>
<dbReference type="InterPro" id="IPR009996">
    <property type="entry name" value="YycH"/>
</dbReference>
<feature type="transmembrane region" description="Helical" evidence="1">
    <location>
        <begin position="9"/>
        <end position="28"/>
    </location>
</feature>
<evidence type="ECO:0000256" key="1">
    <source>
        <dbReference type="SAM" id="Phobius"/>
    </source>
</evidence>
<proteinExistence type="predicted"/>
<sequence>MTYENIKSAILIILVCSSVLLTWSIWTYQPNVEVMDKQNNTVEKVAISDKKEVEEIVKPERIYYHQDKERHFGTVDNNEIKKVIAEISRWNFTDFENVMSEISNYSSFIHQSGHAVIVFPDSVPIDLYRSSIDIKEKELPNFHFDRIVIDVEGTEKEQSYVYFVSSQGDQAYRSHVASSFVHNFNTGFFKNVEYNLNYDKYFSYQIAEERLLFLPVQETKMLRYQYLSNPLDAEKYKYALFTDPSVVQKNFQSSGEEYKDYSSLMRVNNERNTLSYVNPVESSKNHFTSNNLLKRSIDFINEHGGWTGDYRYVDVDESTHDVLFRLYESNGYPIFSEEYGISEISHTWGQNEIIEYSRSNFSLGTQIDTSEVVLQAGHEIIDVLEGMDEIKMDQIQDVVIGYTMKKDSQTVLVHLEPSWYYKYHDSWSKISVNEMGGGNHGLE</sequence>